<evidence type="ECO:0000313" key="2">
    <source>
        <dbReference type="EMBL" id="KIM22161.1"/>
    </source>
</evidence>
<reference evidence="2 3" key="1">
    <citation type="submission" date="2014-04" db="EMBL/GenBank/DDBJ databases">
        <authorList>
            <consortium name="DOE Joint Genome Institute"/>
            <person name="Kuo A."/>
            <person name="Zuccaro A."/>
            <person name="Kohler A."/>
            <person name="Nagy L.G."/>
            <person name="Floudas D."/>
            <person name="Copeland A."/>
            <person name="Barry K.W."/>
            <person name="Cichocki N."/>
            <person name="Veneault-Fourrey C."/>
            <person name="LaButti K."/>
            <person name="Lindquist E.A."/>
            <person name="Lipzen A."/>
            <person name="Lundell T."/>
            <person name="Morin E."/>
            <person name="Murat C."/>
            <person name="Sun H."/>
            <person name="Tunlid A."/>
            <person name="Henrissat B."/>
            <person name="Grigoriev I.V."/>
            <person name="Hibbett D.S."/>
            <person name="Martin F."/>
            <person name="Nordberg H.P."/>
            <person name="Cantor M.N."/>
            <person name="Hua S.X."/>
        </authorList>
    </citation>
    <scope>NUCLEOTIDE SEQUENCE [LARGE SCALE GENOMIC DNA]</scope>
    <source>
        <strain evidence="2 3">MAFF 305830</strain>
    </source>
</reference>
<dbReference type="Proteomes" id="UP000054097">
    <property type="component" value="Unassembled WGS sequence"/>
</dbReference>
<dbReference type="AlphaFoldDB" id="A0A0C3ASC5"/>
<accession>A0A0C3ASC5</accession>
<feature type="region of interest" description="Disordered" evidence="1">
    <location>
        <begin position="43"/>
        <end position="83"/>
    </location>
</feature>
<keyword evidence="3" id="KW-1185">Reference proteome</keyword>
<dbReference type="OrthoDB" id="3234196at2759"/>
<name>A0A0C3ASC5_SERVB</name>
<organism evidence="2 3">
    <name type="scientific">Serendipita vermifera MAFF 305830</name>
    <dbReference type="NCBI Taxonomy" id="933852"/>
    <lineage>
        <taxon>Eukaryota</taxon>
        <taxon>Fungi</taxon>
        <taxon>Dikarya</taxon>
        <taxon>Basidiomycota</taxon>
        <taxon>Agaricomycotina</taxon>
        <taxon>Agaricomycetes</taxon>
        <taxon>Sebacinales</taxon>
        <taxon>Serendipitaceae</taxon>
        <taxon>Serendipita</taxon>
    </lineage>
</organism>
<evidence type="ECO:0000313" key="3">
    <source>
        <dbReference type="Proteomes" id="UP000054097"/>
    </source>
</evidence>
<evidence type="ECO:0000256" key="1">
    <source>
        <dbReference type="SAM" id="MobiDB-lite"/>
    </source>
</evidence>
<dbReference type="HOGENOM" id="CLU_1267337_0_0_1"/>
<feature type="region of interest" description="Disordered" evidence="1">
    <location>
        <begin position="129"/>
        <end position="150"/>
    </location>
</feature>
<protein>
    <submittedName>
        <fullName evidence="2">Uncharacterized protein</fullName>
    </submittedName>
</protein>
<reference evidence="3" key="2">
    <citation type="submission" date="2015-01" db="EMBL/GenBank/DDBJ databases">
        <title>Evolutionary Origins and Diversification of the Mycorrhizal Mutualists.</title>
        <authorList>
            <consortium name="DOE Joint Genome Institute"/>
            <consortium name="Mycorrhizal Genomics Consortium"/>
            <person name="Kohler A."/>
            <person name="Kuo A."/>
            <person name="Nagy L.G."/>
            <person name="Floudas D."/>
            <person name="Copeland A."/>
            <person name="Barry K.W."/>
            <person name="Cichocki N."/>
            <person name="Veneault-Fourrey C."/>
            <person name="LaButti K."/>
            <person name="Lindquist E.A."/>
            <person name="Lipzen A."/>
            <person name="Lundell T."/>
            <person name="Morin E."/>
            <person name="Murat C."/>
            <person name="Riley R."/>
            <person name="Ohm R."/>
            <person name="Sun H."/>
            <person name="Tunlid A."/>
            <person name="Henrissat B."/>
            <person name="Grigoriev I.V."/>
            <person name="Hibbett D.S."/>
            <person name="Martin F."/>
        </authorList>
    </citation>
    <scope>NUCLEOTIDE SEQUENCE [LARGE SCALE GENOMIC DNA]</scope>
    <source>
        <strain evidence="3">MAFF 305830</strain>
    </source>
</reference>
<sequence length="217" mass="23111">MAYYMQLPALSEVVPADILHDKRFAQFAPYSASPLIKQEPASPAWSSYGLPSPSEYSSGSRTPSLSPSPPPVHARLPAGSPTRAYPAHTQGAVWISQTSGSAAASSAYQQQASSSQQSFVWMPTNMNLPAPCEPHPARRTTPTPPASSHAALVDPKQNYKLVASDPAHADAIVHVAPGGHQPKLLIGAAARQQLTKLSAMPENQRGKIVFYKVVRNA</sequence>
<proteinExistence type="predicted"/>
<gene>
    <name evidence="2" type="ORF">M408DRAFT_12201</name>
</gene>
<dbReference type="EMBL" id="KN824362">
    <property type="protein sequence ID" value="KIM22161.1"/>
    <property type="molecule type" value="Genomic_DNA"/>
</dbReference>